<dbReference type="InterPro" id="IPR004714">
    <property type="entry name" value="Cyt_oxidase_maturation_cbb3"/>
</dbReference>
<reference evidence="2" key="1">
    <citation type="submission" date="2022-06" db="EMBL/GenBank/DDBJ databases">
        <title>Aeoliella straminimaris, a novel planctomycete from sediments.</title>
        <authorList>
            <person name="Vitorino I.R."/>
            <person name="Lage O.M."/>
        </authorList>
    </citation>
    <scope>NUCLEOTIDE SEQUENCE</scope>
    <source>
        <strain evidence="2">ICT_H6.2</strain>
    </source>
</reference>
<dbReference type="NCBIfam" id="TIGR00847">
    <property type="entry name" value="ccoS"/>
    <property type="match status" value="1"/>
</dbReference>
<evidence type="ECO:0000313" key="3">
    <source>
        <dbReference type="Proteomes" id="UP001155241"/>
    </source>
</evidence>
<organism evidence="2 3">
    <name type="scientific">Aeoliella straminimaris</name>
    <dbReference type="NCBI Taxonomy" id="2954799"/>
    <lineage>
        <taxon>Bacteria</taxon>
        <taxon>Pseudomonadati</taxon>
        <taxon>Planctomycetota</taxon>
        <taxon>Planctomycetia</taxon>
        <taxon>Pirellulales</taxon>
        <taxon>Lacipirellulaceae</taxon>
        <taxon>Aeoliella</taxon>
    </lineage>
</organism>
<dbReference type="PANTHER" id="PTHR41532">
    <property type="entry name" value="FIXS PROTEIN"/>
    <property type="match status" value="1"/>
</dbReference>
<dbReference type="EMBL" id="JAMXLR010000095">
    <property type="protein sequence ID" value="MCO6048026.1"/>
    <property type="molecule type" value="Genomic_DNA"/>
</dbReference>
<evidence type="ECO:0000313" key="2">
    <source>
        <dbReference type="EMBL" id="MCO6048026.1"/>
    </source>
</evidence>
<accession>A0A9X2JJK9</accession>
<evidence type="ECO:0000256" key="1">
    <source>
        <dbReference type="SAM" id="MobiDB-lite"/>
    </source>
</evidence>
<dbReference type="Pfam" id="PF03597">
    <property type="entry name" value="FixS"/>
    <property type="match status" value="1"/>
</dbReference>
<comment type="caution">
    <text evidence="2">The sequence shown here is derived from an EMBL/GenBank/DDBJ whole genome shotgun (WGS) entry which is preliminary data.</text>
</comment>
<dbReference type="AlphaFoldDB" id="A0A9X2JJK9"/>
<dbReference type="PANTHER" id="PTHR41532:SF1">
    <property type="entry name" value="FIXS PROTEIN"/>
    <property type="match status" value="1"/>
</dbReference>
<keyword evidence="3" id="KW-1185">Reference proteome</keyword>
<gene>
    <name evidence="2" type="primary">ccoS</name>
    <name evidence="2" type="ORF">NG895_29335</name>
</gene>
<feature type="region of interest" description="Disordered" evidence="1">
    <location>
        <begin position="42"/>
        <end position="63"/>
    </location>
</feature>
<sequence>MSMLYIMVPVTLALAITALIAYIWAVRNGQFDDPESQAYRMLFEDEPVRRNPPDHDSSPDETP</sequence>
<name>A0A9X2JJK9_9BACT</name>
<proteinExistence type="predicted"/>
<dbReference type="RefSeq" id="WP_252856141.1">
    <property type="nucleotide sequence ID" value="NZ_JAMXLR010000095.1"/>
</dbReference>
<dbReference type="Proteomes" id="UP001155241">
    <property type="component" value="Unassembled WGS sequence"/>
</dbReference>
<protein>
    <submittedName>
        <fullName evidence="2">Cbb3-type cytochrome oxidase assembly protein CcoS</fullName>
    </submittedName>
</protein>